<keyword evidence="6" id="KW-1185">Reference proteome</keyword>
<keyword evidence="3" id="KW-0472">Membrane</keyword>
<dbReference type="InterPro" id="IPR058625">
    <property type="entry name" value="MdtA-like_BSH"/>
</dbReference>
<evidence type="ECO:0000256" key="3">
    <source>
        <dbReference type="SAM" id="Phobius"/>
    </source>
</evidence>
<evidence type="ECO:0000259" key="4">
    <source>
        <dbReference type="Pfam" id="PF25917"/>
    </source>
</evidence>
<proteinExistence type="inferred from homology"/>
<dbReference type="Proteomes" id="UP000294832">
    <property type="component" value="Unassembled WGS sequence"/>
</dbReference>
<organism evidence="5 6">
    <name type="scientific">Shewanella fodinae</name>
    <dbReference type="NCBI Taxonomy" id="552357"/>
    <lineage>
        <taxon>Bacteria</taxon>
        <taxon>Pseudomonadati</taxon>
        <taxon>Pseudomonadota</taxon>
        <taxon>Gammaproteobacteria</taxon>
        <taxon>Alteromonadales</taxon>
        <taxon>Shewanellaceae</taxon>
        <taxon>Shewanella</taxon>
    </lineage>
</organism>
<dbReference type="Gene3D" id="2.40.30.170">
    <property type="match status" value="1"/>
</dbReference>
<sequence>MDRKKRMNIFLRRVLPPVAIILVAIVVVGVLFATKKTPPQKPEEVPVPVVDVLTVKPQTISLALSSYGTVNPKYKTQLVSEVKGRIVTIAPSFVAGGMVKAGDELAVIEPFDYQADLRQAEATLAQNKAALDEELARGKVAKVDFSGFKGVPPELGLRVPQLKEAQANVKYAEAALDRAKRNLERTVIRAPFDGLVRSRSVDLGQYVSVGNQLGELYDTAIAEVRLPLANKDLAYLESIDHPYTEVTLSTQLGGKTINWRATVVRSEGVIDPDNRMVYLVAEVKDPYLRQYREPGQLPLKFGSFVDASIQGRSVDDVVKLPSHLVRNNQVAVIGTDSKVEMRKVNVVRTDLDSVYIKDSLKDGERVSLTSLNHMSTGQLVKVAGQDKGSSHTPQDAQDDQRLANAGDR</sequence>
<reference evidence="5 6" key="1">
    <citation type="submission" date="2019-03" db="EMBL/GenBank/DDBJ databases">
        <title>Freshwater and sediment microbial communities from various areas in North America, analyzing microbe dynamics in response to fracking.</title>
        <authorList>
            <person name="Lamendella R."/>
        </authorList>
    </citation>
    <scope>NUCLEOTIDE SEQUENCE [LARGE SCALE GENOMIC DNA]</scope>
    <source>
        <strain evidence="5 6">74A</strain>
    </source>
</reference>
<dbReference type="PANTHER" id="PTHR30469:SF12">
    <property type="entry name" value="MULTIDRUG RESISTANCE PROTEIN MDTA"/>
    <property type="match status" value="1"/>
</dbReference>
<dbReference type="PANTHER" id="PTHR30469">
    <property type="entry name" value="MULTIDRUG RESISTANCE PROTEIN MDTA"/>
    <property type="match status" value="1"/>
</dbReference>
<dbReference type="Gene3D" id="2.40.420.20">
    <property type="match status" value="1"/>
</dbReference>
<evidence type="ECO:0000256" key="1">
    <source>
        <dbReference type="ARBA" id="ARBA00009477"/>
    </source>
</evidence>
<feature type="region of interest" description="Disordered" evidence="2">
    <location>
        <begin position="383"/>
        <end position="408"/>
    </location>
</feature>
<comment type="similarity">
    <text evidence="1">Belongs to the membrane fusion protein (MFP) (TC 8.A.1) family.</text>
</comment>
<feature type="domain" description="Multidrug resistance protein MdtA-like barrel-sandwich hybrid" evidence="4">
    <location>
        <begin position="78"/>
        <end position="214"/>
    </location>
</feature>
<protein>
    <submittedName>
        <fullName evidence="5">RND family efflux transporter MFP subunit</fullName>
    </submittedName>
</protein>
<dbReference type="Gene3D" id="2.40.50.100">
    <property type="match status" value="1"/>
</dbReference>
<feature type="transmembrane region" description="Helical" evidence="3">
    <location>
        <begin position="14"/>
        <end position="33"/>
    </location>
</feature>
<accession>A0A4R2F2L1</accession>
<gene>
    <name evidence="5" type="ORF">EDC91_13321</name>
</gene>
<dbReference type="AlphaFoldDB" id="A0A4R2F2L1"/>
<dbReference type="GO" id="GO:0015562">
    <property type="term" value="F:efflux transmembrane transporter activity"/>
    <property type="evidence" value="ECO:0007669"/>
    <property type="project" value="TreeGrafter"/>
</dbReference>
<feature type="compositionally biased region" description="Basic and acidic residues" evidence="2">
    <location>
        <begin position="398"/>
        <end position="408"/>
    </location>
</feature>
<name>A0A4R2F2L1_9GAMM</name>
<evidence type="ECO:0000256" key="2">
    <source>
        <dbReference type="SAM" id="MobiDB-lite"/>
    </source>
</evidence>
<dbReference type="SUPFAM" id="SSF111369">
    <property type="entry name" value="HlyD-like secretion proteins"/>
    <property type="match status" value="1"/>
</dbReference>
<keyword evidence="3" id="KW-0812">Transmembrane</keyword>
<evidence type="ECO:0000313" key="6">
    <source>
        <dbReference type="Proteomes" id="UP000294832"/>
    </source>
</evidence>
<keyword evidence="3" id="KW-1133">Transmembrane helix</keyword>
<dbReference type="Pfam" id="PF25917">
    <property type="entry name" value="BSH_RND"/>
    <property type="match status" value="1"/>
</dbReference>
<comment type="caution">
    <text evidence="5">The sequence shown here is derived from an EMBL/GenBank/DDBJ whole genome shotgun (WGS) entry which is preliminary data.</text>
</comment>
<dbReference type="EMBL" id="SLWF01000033">
    <property type="protein sequence ID" value="TCN79514.1"/>
    <property type="molecule type" value="Genomic_DNA"/>
</dbReference>
<dbReference type="GO" id="GO:1990281">
    <property type="term" value="C:efflux pump complex"/>
    <property type="evidence" value="ECO:0007669"/>
    <property type="project" value="TreeGrafter"/>
</dbReference>
<evidence type="ECO:0000313" key="5">
    <source>
        <dbReference type="EMBL" id="TCN79514.1"/>
    </source>
</evidence>
<dbReference type="OrthoDB" id="5730196at2"/>
<dbReference type="Gene3D" id="1.10.287.470">
    <property type="entry name" value="Helix hairpin bin"/>
    <property type="match status" value="1"/>
</dbReference>
<dbReference type="InterPro" id="IPR006143">
    <property type="entry name" value="RND_pump_MFP"/>
</dbReference>
<dbReference type="NCBIfam" id="TIGR01730">
    <property type="entry name" value="RND_mfp"/>
    <property type="match status" value="1"/>
</dbReference>